<feature type="compositionally biased region" description="Basic and acidic residues" evidence="1">
    <location>
        <begin position="8"/>
        <end position="20"/>
    </location>
</feature>
<evidence type="ECO:0000313" key="3">
    <source>
        <dbReference type="Proteomes" id="UP000217199"/>
    </source>
</evidence>
<dbReference type="EMBL" id="NBII01000001">
    <property type="protein sequence ID" value="PAV24245.1"/>
    <property type="molecule type" value="Genomic_DNA"/>
</dbReference>
<accession>A0A286UXQ6</accession>
<name>A0A286UXQ6_9AGAM</name>
<gene>
    <name evidence="2" type="ORF">PNOK_0131300</name>
</gene>
<dbReference type="AlphaFoldDB" id="A0A286UXQ6"/>
<evidence type="ECO:0000256" key="1">
    <source>
        <dbReference type="SAM" id="MobiDB-lite"/>
    </source>
</evidence>
<proteinExistence type="predicted"/>
<protein>
    <submittedName>
        <fullName evidence="2">Uncharacterized protein</fullName>
    </submittedName>
</protein>
<feature type="region of interest" description="Disordered" evidence="1">
    <location>
        <begin position="1"/>
        <end position="20"/>
    </location>
</feature>
<sequence>MLKFASVLKDENTSDGLHKEQRQLEFSAETQYKHGYEDHIEYRRIHAKTLLPPREFVNSKIKINRLSQHYSLYVTLVRSCLQTASDVTSSIPHNWIQTSVF</sequence>
<keyword evidence="3" id="KW-1185">Reference proteome</keyword>
<organism evidence="2 3">
    <name type="scientific">Pyrrhoderma noxium</name>
    <dbReference type="NCBI Taxonomy" id="2282107"/>
    <lineage>
        <taxon>Eukaryota</taxon>
        <taxon>Fungi</taxon>
        <taxon>Dikarya</taxon>
        <taxon>Basidiomycota</taxon>
        <taxon>Agaricomycotina</taxon>
        <taxon>Agaricomycetes</taxon>
        <taxon>Hymenochaetales</taxon>
        <taxon>Hymenochaetaceae</taxon>
        <taxon>Pyrrhoderma</taxon>
    </lineage>
</organism>
<reference evidence="2 3" key="1">
    <citation type="journal article" date="2017" name="Mol. Ecol.">
        <title>Comparative and population genomic landscape of Phellinus noxius: A hypervariable fungus causing root rot in trees.</title>
        <authorList>
            <person name="Chung C.L."/>
            <person name="Lee T.J."/>
            <person name="Akiba M."/>
            <person name="Lee H.H."/>
            <person name="Kuo T.H."/>
            <person name="Liu D."/>
            <person name="Ke H.M."/>
            <person name="Yokoi T."/>
            <person name="Roa M.B."/>
            <person name="Lu M.J."/>
            <person name="Chang Y.Y."/>
            <person name="Ann P.J."/>
            <person name="Tsai J.N."/>
            <person name="Chen C.Y."/>
            <person name="Tzean S.S."/>
            <person name="Ota Y."/>
            <person name="Hattori T."/>
            <person name="Sahashi N."/>
            <person name="Liou R.F."/>
            <person name="Kikuchi T."/>
            <person name="Tsai I.J."/>
        </authorList>
    </citation>
    <scope>NUCLEOTIDE SEQUENCE [LARGE SCALE GENOMIC DNA]</scope>
    <source>
        <strain evidence="2 3">FFPRI411160</strain>
    </source>
</reference>
<evidence type="ECO:0000313" key="2">
    <source>
        <dbReference type="EMBL" id="PAV24245.1"/>
    </source>
</evidence>
<comment type="caution">
    <text evidence="2">The sequence shown here is derived from an EMBL/GenBank/DDBJ whole genome shotgun (WGS) entry which is preliminary data.</text>
</comment>
<dbReference type="Proteomes" id="UP000217199">
    <property type="component" value="Unassembled WGS sequence"/>
</dbReference>
<dbReference type="InParanoid" id="A0A286UXQ6"/>